<organism evidence="2">
    <name type="scientific">freshwater metagenome</name>
    <dbReference type="NCBI Taxonomy" id="449393"/>
    <lineage>
        <taxon>unclassified sequences</taxon>
        <taxon>metagenomes</taxon>
        <taxon>ecological metagenomes</taxon>
    </lineage>
</organism>
<dbReference type="Pfam" id="PF11239">
    <property type="entry name" value="DUF3040"/>
    <property type="match status" value="1"/>
</dbReference>
<proteinExistence type="predicted"/>
<keyword evidence="1" id="KW-0472">Membrane</keyword>
<feature type="transmembrane region" description="Helical" evidence="1">
    <location>
        <begin position="39"/>
        <end position="57"/>
    </location>
</feature>
<keyword evidence="1" id="KW-1133">Transmembrane helix</keyword>
<evidence type="ECO:0000256" key="1">
    <source>
        <dbReference type="SAM" id="Phobius"/>
    </source>
</evidence>
<sequence>MPLSEDEQRILREIEEQLHRDPNFARDLTPARGASRRSLVLAVIGAVAAVTVCVLLLGVSPYLAFACFLVAVVALAVAEKHLRALGDEAMRHVSNLRRTAGQQRRDGDR</sequence>
<accession>A0A6J6EAN0</accession>
<name>A0A6J6EAN0_9ZZZZ</name>
<dbReference type="AlphaFoldDB" id="A0A6J6EAN0"/>
<dbReference type="EMBL" id="CAEZSR010000109">
    <property type="protein sequence ID" value="CAB4573590.1"/>
    <property type="molecule type" value="Genomic_DNA"/>
</dbReference>
<gene>
    <name evidence="2" type="ORF">UFOPK1493_02564</name>
</gene>
<dbReference type="InterPro" id="IPR021401">
    <property type="entry name" value="DUF3040"/>
</dbReference>
<reference evidence="2" key="1">
    <citation type="submission" date="2020-05" db="EMBL/GenBank/DDBJ databases">
        <authorList>
            <person name="Chiriac C."/>
            <person name="Salcher M."/>
            <person name="Ghai R."/>
            <person name="Kavagutti S V."/>
        </authorList>
    </citation>
    <scope>NUCLEOTIDE SEQUENCE</scope>
</reference>
<keyword evidence="1" id="KW-0812">Transmembrane</keyword>
<protein>
    <submittedName>
        <fullName evidence="2">Unannotated protein</fullName>
    </submittedName>
</protein>
<evidence type="ECO:0000313" key="2">
    <source>
        <dbReference type="EMBL" id="CAB4573590.1"/>
    </source>
</evidence>
<feature type="transmembrane region" description="Helical" evidence="1">
    <location>
        <begin position="63"/>
        <end position="82"/>
    </location>
</feature>